<dbReference type="PANTHER" id="PTHR39080:SF1">
    <property type="entry name" value="LARGE RIBOSOMAL SUBUNIT PROTEIN BL28A"/>
    <property type="match status" value="1"/>
</dbReference>
<protein>
    <recommendedName>
        <fullName evidence="4 5">Large ribosomal subunit protein bL28</fullName>
    </recommendedName>
</protein>
<accession>A0ABY7QTU6</accession>
<dbReference type="PANTHER" id="PTHR39080">
    <property type="entry name" value="50S RIBOSOMAL PROTEIN L28"/>
    <property type="match status" value="1"/>
</dbReference>
<dbReference type="NCBIfam" id="TIGR00009">
    <property type="entry name" value="L28"/>
    <property type="match status" value="1"/>
</dbReference>
<dbReference type="InterPro" id="IPR050096">
    <property type="entry name" value="Bacterial_rp_bL28"/>
</dbReference>
<name>A0ABY7QTU6_9FIRM</name>
<dbReference type="Pfam" id="PF00830">
    <property type="entry name" value="Ribosomal_L28"/>
    <property type="match status" value="1"/>
</dbReference>
<gene>
    <name evidence="5 6" type="primary">rpmB</name>
    <name evidence="6" type="ORF">O6R05_06185</name>
</gene>
<dbReference type="Gene3D" id="2.30.170.40">
    <property type="entry name" value="Ribosomal protein L28/L24"/>
    <property type="match status" value="1"/>
</dbReference>
<evidence type="ECO:0000313" key="7">
    <source>
        <dbReference type="Proteomes" id="UP001210339"/>
    </source>
</evidence>
<dbReference type="Proteomes" id="UP001210339">
    <property type="component" value="Chromosome"/>
</dbReference>
<evidence type="ECO:0000256" key="1">
    <source>
        <dbReference type="ARBA" id="ARBA00008760"/>
    </source>
</evidence>
<dbReference type="InterPro" id="IPR034704">
    <property type="entry name" value="Ribosomal_bL28/bL31-like_sf"/>
</dbReference>
<dbReference type="InterPro" id="IPR037147">
    <property type="entry name" value="Ribosomal_bL28_sf"/>
</dbReference>
<evidence type="ECO:0000256" key="2">
    <source>
        <dbReference type="ARBA" id="ARBA00022980"/>
    </source>
</evidence>
<proteinExistence type="inferred from homology"/>
<keyword evidence="2 5" id="KW-0689">Ribosomal protein</keyword>
<dbReference type="HAMAP" id="MF_00373">
    <property type="entry name" value="Ribosomal_bL28"/>
    <property type="match status" value="1"/>
</dbReference>
<dbReference type="SUPFAM" id="SSF143800">
    <property type="entry name" value="L28p-like"/>
    <property type="match status" value="1"/>
</dbReference>
<comment type="similarity">
    <text evidence="1 5">Belongs to the bacterial ribosomal protein bL28 family.</text>
</comment>
<dbReference type="InterPro" id="IPR001383">
    <property type="entry name" value="Ribosomal_bL28_bact-type"/>
</dbReference>
<keyword evidence="3 5" id="KW-0687">Ribonucleoprotein</keyword>
<evidence type="ECO:0000256" key="5">
    <source>
        <dbReference type="HAMAP-Rule" id="MF_00373"/>
    </source>
</evidence>
<dbReference type="EMBL" id="CP115667">
    <property type="protein sequence ID" value="WBW49583.1"/>
    <property type="molecule type" value="Genomic_DNA"/>
</dbReference>
<reference evidence="6 7" key="1">
    <citation type="submission" date="2023-01" db="EMBL/GenBank/DDBJ databases">
        <authorList>
            <person name="Lee S.H."/>
            <person name="Jung H.S."/>
            <person name="Yun J.U."/>
        </authorList>
    </citation>
    <scope>NUCLEOTIDE SEQUENCE [LARGE SCALE GENOMIC DNA]</scope>
    <source>
        <strain evidence="6 7">CBA3646</strain>
    </source>
</reference>
<sequence length="64" mass="7342">MSKKCEYCGKTKTFGNTISFSHKRGNRSFSPNLRRVKVNKDGVVKRAYVCTRCLRTEGLVERAQ</sequence>
<evidence type="ECO:0000256" key="4">
    <source>
        <dbReference type="ARBA" id="ARBA00035174"/>
    </source>
</evidence>
<keyword evidence="7" id="KW-1185">Reference proteome</keyword>
<organism evidence="6 7">
    <name type="scientific">Peptoniphilus equinus</name>
    <dbReference type="NCBI Taxonomy" id="3016343"/>
    <lineage>
        <taxon>Bacteria</taxon>
        <taxon>Bacillati</taxon>
        <taxon>Bacillota</taxon>
        <taxon>Tissierellia</taxon>
        <taxon>Tissierellales</taxon>
        <taxon>Peptoniphilaceae</taxon>
        <taxon>Peptoniphilus</taxon>
    </lineage>
</organism>
<dbReference type="GO" id="GO:0005840">
    <property type="term" value="C:ribosome"/>
    <property type="evidence" value="ECO:0007669"/>
    <property type="project" value="UniProtKB-KW"/>
</dbReference>
<evidence type="ECO:0000256" key="3">
    <source>
        <dbReference type="ARBA" id="ARBA00023274"/>
    </source>
</evidence>
<evidence type="ECO:0000313" key="6">
    <source>
        <dbReference type="EMBL" id="WBW49583.1"/>
    </source>
</evidence>
<dbReference type="InterPro" id="IPR026569">
    <property type="entry name" value="Ribosomal_bL28"/>
</dbReference>
<dbReference type="RefSeq" id="WP_271191115.1">
    <property type="nucleotide sequence ID" value="NZ_CP115667.1"/>
</dbReference>